<sequence length="159" mass="18131">MNRKQIIPSSDDLFRAEKQVFAGIFGRLYARYILRYEPEYASFLALAVARVLLSMSWENEKARVFMEQNQDRIRQEILALKDEIEIRRMVTDTLIMRVVALHKAGGCGADSAGEHIDRIRTLGIYLEGNQPPTPGSFVRTASRFFSLSPISPAIPRWKG</sequence>
<evidence type="ECO:0000313" key="1">
    <source>
        <dbReference type="EMBL" id="VFU17888.1"/>
    </source>
</evidence>
<gene>
    <name evidence="1" type="ORF">SCFA_740010</name>
</gene>
<reference evidence="1" key="1">
    <citation type="submission" date="2019-03" db="EMBL/GenBank/DDBJ databases">
        <authorList>
            <person name="Hao L."/>
        </authorList>
    </citation>
    <scope>NUCLEOTIDE SEQUENCE</scope>
</reference>
<name>A0A485M4I0_9ZZZZ</name>
<dbReference type="AlphaFoldDB" id="A0A485M4I0"/>
<protein>
    <submittedName>
        <fullName evidence="1">Uncharacterized protein</fullName>
    </submittedName>
</protein>
<dbReference type="EMBL" id="CAADRM010000141">
    <property type="protein sequence ID" value="VFU17888.1"/>
    <property type="molecule type" value="Genomic_DNA"/>
</dbReference>
<accession>A0A485M4I0</accession>
<proteinExistence type="predicted"/>
<organism evidence="1">
    <name type="scientific">anaerobic digester metagenome</name>
    <dbReference type="NCBI Taxonomy" id="1263854"/>
    <lineage>
        <taxon>unclassified sequences</taxon>
        <taxon>metagenomes</taxon>
        <taxon>ecological metagenomes</taxon>
    </lineage>
</organism>